<evidence type="ECO:0000313" key="1">
    <source>
        <dbReference type="EMBL" id="KFF15370.1"/>
    </source>
</evidence>
<sequence length="110" mass="12302">MKKIIIAVVSLLSFSMYSQSRYELQDTGKERLYLSDTIIQMAANKVITNEPMLIVDGITYTYQDLEKKKLALSKNQILKIVPVDKQKAISDYGDTEGVGVLILTTLNASN</sequence>
<dbReference type="AlphaFoldDB" id="A0A086AFA6"/>
<dbReference type="eggNOG" id="ENOG5030Z6J">
    <property type="taxonomic scope" value="Bacteria"/>
</dbReference>
<gene>
    <name evidence="2" type="ORF">B0A62_00025</name>
    <name evidence="1" type="ORF">IW20_14620</name>
</gene>
<evidence type="ECO:0008006" key="5">
    <source>
        <dbReference type="Google" id="ProtNLM"/>
    </source>
</evidence>
<comment type="caution">
    <text evidence="1">The sequence shown here is derived from an EMBL/GenBank/DDBJ whole genome shotgun (WGS) entry which is preliminary data.</text>
</comment>
<dbReference type="STRING" id="991.IW20_14620"/>
<dbReference type="OrthoDB" id="1344354at2"/>
<dbReference type="EMBL" id="JPRM01000022">
    <property type="protein sequence ID" value="KFF15370.1"/>
    <property type="molecule type" value="Genomic_DNA"/>
</dbReference>
<dbReference type="RefSeq" id="WP_035623530.1">
    <property type="nucleotide sequence ID" value="NZ_JBEWQG010000004.1"/>
</dbReference>
<dbReference type="EMBL" id="MUGY01000001">
    <property type="protein sequence ID" value="OXA98226.1"/>
    <property type="molecule type" value="Genomic_DNA"/>
</dbReference>
<reference evidence="1 3" key="1">
    <citation type="submission" date="2014-07" db="EMBL/GenBank/DDBJ databases">
        <title>Genome of Flavobacterium hydatis DSM 2063.</title>
        <authorList>
            <person name="Pipes S.E."/>
            <person name="Stropko S.J."/>
            <person name="Newman J.D."/>
        </authorList>
    </citation>
    <scope>NUCLEOTIDE SEQUENCE [LARGE SCALE GENOMIC DNA]</scope>
    <source>
        <strain evidence="1 3">DSM 2063</strain>
    </source>
</reference>
<accession>A0A086AFA6</accession>
<keyword evidence="4" id="KW-1185">Reference proteome</keyword>
<evidence type="ECO:0000313" key="4">
    <source>
        <dbReference type="Proteomes" id="UP000198424"/>
    </source>
</evidence>
<dbReference type="Proteomes" id="UP000198424">
    <property type="component" value="Unassembled WGS sequence"/>
</dbReference>
<proteinExistence type="predicted"/>
<evidence type="ECO:0000313" key="2">
    <source>
        <dbReference type="EMBL" id="OXA98226.1"/>
    </source>
</evidence>
<organism evidence="1 3">
    <name type="scientific">Flavobacterium hydatis</name>
    <name type="common">Cytophaga aquatilis</name>
    <dbReference type="NCBI Taxonomy" id="991"/>
    <lineage>
        <taxon>Bacteria</taxon>
        <taxon>Pseudomonadati</taxon>
        <taxon>Bacteroidota</taxon>
        <taxon>Flavobacteriia</taxon>
        <taxon>Flavobacteriales</taxon>
        <taxon>Flavobacteriaceae</taxon>
        <taxon>Flavobacterium</taxon>
    </lineage>
</organism>
<dbReference type="Proteomes" id="UP000028712">
    <property type="component" value="Unassembled WGS sequence"/>
</dbReference>
<name>A0A086AFA6_FLAHY</name>
<reference evidence="2 4" key="2">
    <citation type="submission" date="2016-11" db="EMBL/GenBank/DDBJ databases">
        <title>Whole genomes of Flavobacteriaceae.</title>
        <authorList>
            <person name="Stine C."/>
            <person name="Li C."/>
            <person name="Tadesse D."/>
        </authorList>
    </citation>
    <scope>NUCLEOTIDE SEQUENCE [LARGE SCALE GENOMIC DNA]</scope>
    <source>
        <strain evidence="2 4">ATCC 29551</strain>
    </source>
</reference>
<evidence type="ECO:0000313" key="3">
    <source>
        <dbReference type="Proteomes" id="UP000028712"/>
    </source>
</evidence>
<protein>
    <recommendedName>
        <fullName evidence="5">TonB-dependent receptor</fullName>
    </recommendedName>
</protein>